<dbReference type="SUPFAM" id="SSF81799">
    <property type="entry name" value="Putative methyltransferase TM0872, insert domain"/>
    <property type="match status" value="1"/>
</dbReference>
<evidence type="ECO:0000256" key="5">
    <source>
        <dbReference type="ARBA" id="ARBA00022691"/>
    </source>
</evidence>
<feature type="binding site" evidence="6">
    <location>
        <position position="112"/>
    </location>
    <ligand>
        <name>S-adenosyl-L-methionine</name>
        <dbReference type="ChEBI" id="CHEBI:59789"/>
    </ligand>
</feature>
<dbReference type="InterPro" id="IPR023397">
    <property type="entry name" value="SAM-dep_MeTrfase_MraW_recog"/>
</dbReference>
<comment type="caution">
    <text evidence="7">The sequence shown here is derived from an EMBL/GenBank/DDBJ whole genome shotgun (WGS) entry which is preliminary data.</text>
</comment>
<dbReference type="NCBIfam" id="TIGR00006">
    <property type="entry name" value="16S rRNA (cytosine(1402)-N(4))-methyltransferase RsmH"/>
    <property type="match status" value="1"/>
</dbReference>
<dbReference type="InterPro" id="IPR029063">
    <property type="entry name" value="SAM-dependent_MTases_sf"/>
</dbReference>
<comment type="function">
    <text evidence="6">Specifically methylates the N4 position of cytidine in position 1402 (C1402) of 16S rRNA.</text>
</comment>
<name>A0A2P5P7U9_9CHLR</name>
<evidence type="ECO:0000256" key="6">
    <source>
        <dbReference type="HAMAP-Rule" id="MF_01007"/>
    </source>
</evidence>
<organism evidence="7 8">
    <name type="scientific">Dehalogenimonas etheniformans</name>
    <dbReference type="NCBI Taxonomy" id="1536648"/>
    <lineage>
        <taxon>Bacteria</taxon>
        <taxon>Bacillati</taxon>
        <taxon>Chloroflexota</taxon>
        <taxon>Dehalococcoidia</taxon>
        <taxon>Dehalococcoidales</taxon>
        <taxon>Dehalococcoidaceae</taxon>
        <taxon>Dehalogenimonas</taxon>
    </lineage>
</organism>
<evidence type="ECO:0000256" key="1">
    <source>
        <dbReference type="ARBA" id="ARBA00010396"/>
    </source>
</evidence>
<dbReference type="OrthoDB" id="9806637at2"/>
<gene>
    <name evidence="6" type="primary">rsmH</name>
    <name evidence="7" type="ORF">JP09_004430</name>
</gene>
<proteinExistence type="inferred from homology"/>
<dbReference type="Gene3D" id="1.10.150.170">
    <property type="entry name" value="Putative methyltransferase TM0872, insert domain"/>
    <property type="match status" value="1"/>
</dbReference>
<keyword evidence="2 6" id="KW-0698">rRNA processing</keyword>
<comment type="similarity">
    <text evidence="1 6">Belongs to the methyltransferase superfamily. RsmH family.</text>
</comment>
<dbReference type="GO" id="GO:0070475">
    <property type="term" value="P:rRNA base methylation"/>
    <property type="evidence" value="ECO:0007669"/>
    <property type="project" value="UniProtKB-UniRule"/>
</dbReference>
<dbReference type="PANTHER" id="PTHR11265">
    <property type="entry name" value="S-ADENOSYL-METHYLTRANSFERASE MRAW"/>
    <property type="match status" value="1"/>
</dbReference>
<keyword evidence="8" id="KW-1185">Reference proteome</keyword>
<dbReference type="GO" id="GO:0071424">
    <property type="term" value="F:rRNA (cytosine-N4-)-methyltransferase activity"/>
    <property type="evidence" value="ECO:0007669"/>
    <property type="project" value="UniProtKB-UniRule"/>
</dbReference>
<dbReference type="RefSeq" id="WP_102331771.1">
    <property type="nucleotide sequence ID" value="NZ_CP058566.2"/>
</dbReference>
<comment type="catalytic activity">
    <reaction evidence="6">
        <text>cytidine(1402) in 16S rRNA + S-adenosyl-L-methionine = N(4)-methylcytidine(1402) in 16S rRNA + S-adenosyl-L-homocysteine + H(+)</text>
        <dbReference type="Rhea" id="RHEA:42928"/>
        <dbReference type="Rhea" id="RHEA-COMP:10286"/>
        <dbReference type="Rhea" id="RHEA-COMP:10287"/>
        <dbReference type="ChEBI" id="CHEBI:15378"/>
        <dbReference type="ChEBI" id="CHEBI:57856"/>
        <dbReference type="ChEBI" id="CHEBI:59789"/>
        <dbReference type="ChEBI" id="CHEBI:74506"/>
        <dbReference type="ChEBI" id="CHEBI:82748"/>
        <dbReference type="EC" id="2.1.1.199"/>
    </reaction>
</comment>
<feature type="binding site" evidence="6">
    <location>
        <position position="64"/>
    </location>
    <ligand>
        <name>S-adenosyl-L-methionine</name>
        <dbReference type="ChEBI" id="CHEBI:59789"/>
    </ligand>
</feature>
<dbReference type="HAMAP" id="MF_01007">
    <property type="entry name" value="16SrRNA_methyltr_H"/>
    <property type="match status" value="1"/>
</dbReference>
<dbReference type="InterPro" id="IPR002903">
    <property type="entry name" value="RsmH"/>
</dbReference>
<dbReference type="GO" id="GO:0005737">
    <property type="term" value="C:cytoplasm"/>
    <property type="evidence" value="ECO:0007669"/>
    <property type="project" value="UniProtKB-SubCell"/>
</dbReference>
<protein>
    <recommendedName>
        <fullName evidence="6">Ribosomal RNA small subunit methyltransferase H</fullName>
        <ecNumber evidence="6">2.1.1.199</ecNumber>
    </recommendedName>
    <alternativeName>
        <fullName evidence="6">16S rRNA m(4)C1402 methyltransferase</fullName>
    </alternativeName>
    <alternativeName>
        <fullName evidence="6">rRNA (cytosine-N(4)-)-methyltransferase RsmH</fullName>
    </alternativeName>
</protein>
<feature type="binding site" evidence="6">
    <location>
        <begin position="44"/>
        <end position="46"/>
    </location>
    <ligand>
        <name>S-adenosyl-L-methionine</name>
        <dbReference type="ChEBI" id="CHEBI:59789"/>
    </ligand>
</feature>
<dbReference type="AlphaFoldDB" id="A0A2P5P7U9"/>
<keyword evidence="6" id="KW-0963">Cytoplasm</keyword>
<dbReference type="Pfam" id="PF01795">
    <property type="entry name" value="Methyltransf_5"/>
    <property type="match status" value="1"/>
</dbReference>
<evidence type="ECO:0000256" key="2">
    <source>
        <dbReference type="ARBA" id="ARBA00022552"/>
    </source>
</evidence>
<keyword evidence="3 6" id="KW-0489">Methyltransferase</keyword>
<reference evidence="7 8" key="1">
    <citation type="journal article" date="2017" name="ISME J.">
        <title>Grape pomace compost harbors organohalide-respiring Dehalogenimonas species with novel reductive dehalogenase genes.</title>
        <authorList>
            <person name="Yang Y."/>
            <person name="Higgins S.A."/>
            <person name="Yan J."/>
            <person name="Simsir B."/>
            <person name="Chourey K."/>
            <person name="Iyer R."/>
            <person name="Hettich R.L."/>
            <person name="Baldwin B."/>
            <person name="Ogles D.M."/>
            <person name="Loffler F.E."/>
        </authorList>
    </citation>
    <scope>NUCLEOTIDE SEQUENCE [LARGE SCALE GENOMIC DNA]</scope>
    <source>
        <strain evidence="7 8">GP</strain>
    </source>
</reference>
<evidence type="ECO:0000313" key="8">
    <source>
        <dbReference type="Proteomes" id="UP000235653"/>
    </source>
</evidence>
<feature type="binding site" evidence="6">
    <location>
        <position position="119"/>
    </location>
    <ligand>
        <name>S-adenosyl-L-methionine</name>
        <dbReference type="ChEBI" id="CHEBI:59789"/>
    </ligand>
</feature>
<evidence type="ECO:0000256" key="4">
    <source>
        <dbReference type="ARBA" id="ARBA00022679"/>
    </source>
</evidence>
<dbReference type="PANTHER" id="PTHR11265:SF0">
    <property type="entry name" value="12S RRNA N4-METHYLCYTIDINE METHYLTRANSFERASE"/>
    <property type="match status" value="1"/>
</dbReference>
<feature type="binding site" evidence="6">
    <location>
        <position position="91"/>
    </location>
    <ligand>
        <name>S-adenosyl-L-methionine</name>
        <dbReference type="ChEBI" id="CHEBI:59789"/>
    </ligand>
</feature>
<sequence length="372" mass="41197">MFRKSRIENRKSNSAHIPVMLDETLQALAVGPGGRYIDGTVGAGGHARAILELAAPGGQLLGFDADPNSLKTASRNLMGFEGSYLLVNQNFDTMEAVARANDFYPVHGIVLDLGLASMQLSESGRGFSFQYDAPLDMRFSPDQKLTATEIINTYAESEIADILWRYGEERFSRKIARRIIETRPIKTTTELASLIARTIGRGGDIHPATRTFQALRIAVNEELTKLESTLEQATRLLGFDGRLVVISYHSLEDRIVKQFMQQESTDCICPADLPECRCGHAARLRILNKKVVTPSEDELQANPRSRSAKLRAAERILSREEAGTLEDHFFLSERNTRVARYGLEAGIPNNLSELAEFACTAPSGPVRRRAAM</sequence>
<comment type="subcellular location">
    <subcellularLocation>
        <location evidence="6">Cytoplasm</location>
    </subcellularLocation>
</comment>
<keyword evidence="5 6" id="KW-0949">S-adenosyl-L-methionine</keyword>
<dbReference type="EMBL" id="JQAN02000008">
    <property type="protein sequence ID" value="PPD58359.1"/>
    <property type="molecule type" value="Genomic_DNA"/>
</dbReference>
<evidence type="ECO:0000313" key="7">
    <source>
        <dbReference type="EMBL" id="PPD58359.1"/>
    </source>
</evidence>
<dbReference type="EC" id="2.1.1.199" evidence="6"/>
<keyword evidence="4 6" id="KW-0808">Transferase</keyword>
<dbReference type="SUPFAM" id="SSF53335">
    <property type="entry name" value="S-adenosyl-L-methionine-dependent methyltransferases"/>
    <property type="match status" value="1"/>
</dbReference>
<accession>A0A2P5P7U9</accession>
<dbReference type="Gene3D" id="3.40.50.150">
    <property type="entry name" value="Vaccinia Virus protein VP39"/>
    <property type="match status" value="1"/>
</dbReference>
<evidence type="ECO:0000256" key="3">
    <source>
        <dbReference type="ARBA" id="ARBA00022603"/>
    </source>
</evidence>
<dbReference type="Proteomes" id="UP000235653">
    <property type="component" value="Unassembled WGS sequence"/>
</dbReference>